<feature type="compositionally biased region" description="Basic and acidic residues" evidence="1">
    <location>
        <begin position="220"/>
        <end position="229"/>
    </location>
</feature>
<evidence type="ECO:0000256" key="1">
    <source>
        <dbReference type="SAM" id="MobiDB-lite"/>
    </source>
</evidence>
<accession>A0A836AKZ5</accession>
<feature type="compositionally biased region" description="Polar residues" evidence="1">
    <location>
        <begin position="151"/>
        <end position="162"/>
    </location>
</feature>
<reference evidence="2 3" key="1">
    <citation type="submission" date="2020-12" db="EMBL/GenBank/DDBJ databases">
        <title>De novo assembly of Tibetan sheep genome.</title>
        <authorList>
            <person name="Li X."/>
        </authorList>
    </citation>
    <scope>NUCLEOTIDE SEQUENCE [LARGE SCALE GENOMIC DNA]</scope>
    <source>
        <tissue evidence="2">Heart</tissue>
    </source>
</reference>
<gene>
    <name evidence="2" type="ORF">JEQ12_000090</name>
</gene>
<organism evidence="2 3">
    <name type="scientific">Ovis aries</name>
    <name type="common">Sheep</name>
    <dbReference type="NCBI Taxonomy" id="9940"/>
    <lineage>
        <taxon>Eukaryota</taxon>
        <taxon>Metazoa</taxon>
        <taxon>Chordata</taxon>
        <taxon>Craniata</taxon>
        <taxon>Vertebrata</taxon>
        <taxon>Euteleostomi</taxon>
        <taxon>Mammalia</taxon>
        <taxon>Eutheria</taxon>
        <taxon>Laurasiatheria</taxon>
        <taxon>Artiodactyla</taxon>
        <taxon>Ruminantia</taxon>
        <taxon>Pecora</taxon>
        <taxon>Bovidae</taxon>
        <taxon>Caprinae</taxon>
        <taxon>Ovis</taxon>
    </lineage>
</organism>
<feature type="region of interest" description="Disordered" evidence="1">
    <location>
        <begin position="149"/>
        <end position="229"/>
    </location>
</feature>
<dbReference type="EMBL" id="JAEMGP010000001">
    <property type="protein sequence ID" value="KAG5214514.1"/>
    <property type="molecule type" value="Genomic_DNA"/>
</dbReference>
<sequence length="229" mass="25581">MAALRIRRPVCPKEHFDLEGIKVRFNRLFHIWSRLRWPLRLPGKMRVAVQAGIAPEPFPFRLPEERLLEGKDLTLSTWNAASTQGTAIESPKESALCLSQAYLYGAQGRKTAVVLSAAPSPASCFTERTAVENKNLRLLEAGSHPDHILFGNSNGFNHANSTEQKKPSTRADGRDRGWQQRRGPARVQRTGQPWMRCLYSKDAKKKKVQPLVQQSPAQGDDSKEAAVSS</sequence>
<comment type="caution">
    <text evidence="2">The sequence shown here is derived from an EMBL/GenBank/DDBJ whole genome shotgun (WGS) entry which is preliminary data.</text>
</comment>
<name>A0A836AKZ5_SHEEP</name>
<dbReference type="AlphaFoldDB" id="A0A836AKZ5"/>
<evidence type="ECO:0000313" key="2">
    <source>
        <dbReference type="EMBL" id="KAG5214514.1"/>
    </source>
</evidence>
<protein>
    <submittedName>
        <fullName evidence="2">Uncharacterized protein</fullName>
    </submittedName>
</protein>
<proteinExistence type="predicted"/>
<evidence type="ECO:0000313" key="3">
    <source>
        <dbReference type="Proteomes" id="UP000664991"/>
    </source>
</evidence>
<feature type="compositionally biased region" description="Basic and acidic residues" evidence="1">
    <location>
        <begin position="163"/>
        <end position="178"/>
    </location>
</feature>
<dbReference type="Proteomes" id="UP000664991">
    <property type="component" value="Unassembled WGS sequence"/>
</dbReference>